<organism evidence="5 6">
    <name type="scientific">Thermoactinomyces intermedius</name>
    <dbReference type="NCBI Taxonomy" id="2024"/>
    <lineage>
        <taxon>Bacteria</taxon>
        <taxon>Bacillati</taxon>
        <taxon>Bacillota</taxon>
        <taxon>Bacilli</taxon>
        <taxon>Bacillales</taxon>
        <taxon>Thermoactinomycetaceae</taxon>
        <taxon>Thermoactinomyces</taxon>
    </lineage>
</organism>
<dbReference type="PANTHER" id="PTHR30231:SF41">
    <property type="entry name" value="DNA POLYMERASE III SUBUNIT EPSILON"/>
    <property type="match status" value="1"/>
</dbReference>
<dbReference type="GO" id="GO:0008408">
    <property type="term" value="F:3'-5' exonuclease activity"/>
    <property type="evidence" value="ECO:0007669"/>
    <property type="project" value="TreeGrafter"/>
</dbReference>
<feature type="domain" description="Exonuclease" evidence="4">
    <location>
        <begin position="5"/>
        <end position="169"/>
    </location>
</feature>
<evidence type="ECO:0000256" key="2">
    <source>
        <dbReference type="ARBA" id="ARBA00022801"/>
    </source>
</evidence>
<dbReference type="NCBIfam" id="TIGR00573">
    <property type="entry name" value="dnaq"/>
    <property type="match status" value="1"/>
</dbReference>
<reference evidence="5 6" key="1">
    <citation type="submission" date="2020-12" db="EMBL/GenBank/DDBJ databases">
        <title>WGS of Thermoactinomyces spp.</title>
        <authorList>
            <person name="Cheng K."/>
        </authorList>
    </citation>
    <scope>NUCLEOTIDE SEQUENCE [LARGE SCALE GENOMIC DNA]</scope>
    <source>
        <strain evidence="6">CICC 10671\DSM 43846</strain>
    </source>
</reference>
<evidence type="ECO:0000313" key="6">
    <source>
        <dbReference type="Proteomes" id="UP000633619"/>
    </source>
</evidence>
<evidence type="ECO:0000256" key="1">
    <source>
        <dbReference type="ARBA" id="ARBA00022722"/>
    </source>
</evidence>
<dbReference type="Pfam" id="PF00929">
    <property type="entry name" value="RNase_T"/>
    <property type="match status" value="1"/>
</dbReference>
<dbReference type="FunFam" id="3.30.420.10:FF:000045">
    <property type="entry name" value="3'-5' exonuclease DinG"/>
    <property type="match status" value="1"/>
</dbReference>
<dbReference type="PANTHER" id="PTHR30231">
    <property type="entry name" value="DNA POLYMERASE III SUBUNIT EPSILON"/>
    <property type="match status" value="1"/>
</dbReference>
<name>A0A8I1DES7_THEIN</name>
<gene>
    <name evidence="5" type="ORF">I8U20_01805</name>
</gene>
<keyword evidence="1" id="KW-0540">Nuclease</keyword>
<accession>A0A8I1DES7</accession>
<dbReference type="GO" id="GO:0005829">
    <property type="term" value="C:cytosol"/>
    <property type="evidence" value="ECO:0007669"/>
    <property type="project" value="TreeGrafter"/>
</dbReference>
<dbReference type="GO" id="GO:0003677">
    <property type="term" value="F:DNA binding"/>
    <property type="evidence" value="ECO:0007669"/>
    <property type="project" value="InterPro"/>
</dbReference>
<dbReference type="SMART" id="SM00479">
    <property type="entry name" value="EXOIII"/>
    <property type="match status" value="1"/>
</dbReference>
<dbReference type="InterPro" id="IPR013520">
    <property type="entry name" value="Ribonucl_H"/>
</dbReference>
<dbReference type="Proteomes" id="UP000633619">
    <property type="component" value="Unassembled WGS sequence"/>
</dbReference>
<evidence type="ECO:0000313" key="5">
    <source>
        <dbReference type="EMBL" id="MBH8594061.1"/>
    </source>
</evidence>
<proteinExistence type="predicted"/>
<keyword evidence="3 5" id="KW-0269">Exonuclease</keyword>
<dbReference type="AlphaFoldDB" id="A0A8I1DES7"/>
<keyword evidence="2" id="KW-0378">Hydrolase</keyword>
<keyword evidence="6" id="KW-1185">Reference proteome</keyword>
<dbReference type="InterPro" id="IPR036397">
    <property type="entry name" value="RNaseH_sf"/>
</dbReference>
<sequence>MIKKPFVVLDLETTGLNPVKDQIIEIGAVKFDPNSYEVLGEYHTLVKLNEGDLPANISMLTGIRREDLESGKSEEEAVKELVDFVGNSIILGHHLPFDLSFIARYHELENDFIDTKSMAYMVNPNVSTSLKALCKRYEINNKAPHRALNDARATWLVFHELFFLLNREESEIWTEDNLQKVLNTLVIGERGLRYVPYSTEVMYKKVSHLIPFSNLA</sequence>
<protein>
    <submittedName>
        <fullName evidence="5">3'-5' exonuclease</fullName>
    </submittedName>
</protein>
<dbReference type="GO" id="GO:0003887">
    <property type="term" value="F:DNA-directed DNA polymerase activity"/>
    <property type="evidence" value="ECO:0007669"/>
    <property type="project" value="InterPro"/>
</dbReference>
<dbReference type="InterPro" id="IPR012337">
    <property type="entry name" value="RNaseH-like_sf"/>
</dbReference>
<dbReference type="Gene3D" id="3.30.420.10">
    <property type="entry name" value="Ribonuclease H-like superfamily/Ribonuclease H"/>
    <property type="match status" value="1"/>
</dbReference>
<dbReference type="SUPFAM" id="SSF53098">
    <property type="entry name" value="Ribonuclease H-like"/>
    <property type="match status" value="1"/>
</dbReference>
<dbReference type="CDD" id="cd06127">
    <property type="entry name" value="DEDDh"/>
    <property type="match status" value="1"/>
</dbReference>
<dbReference type="RefSeq" id="WP_181729180.1">
    <property type="nucleotide sequence ID" value="NZ_JACEIR010000001.1"/>
</dbReference>
<dbReference type="InterPro" id="IPR006054">
    <property type="entry name" value="DnaQ"/>
</dbReference>
<comment type="caution">
    <text evidence="5">The sequence shown here is derived from an EMBL/GenBank/DDBJ whole genome shotgun (WGS) entry which is preliminary data.</text>
</comment>
<evidence type="ECO:0000256" key="3">
    <source>
        <dbReference type="ARBA" id="ARBA00022839"/>
    </source>
</evidence>
<evidence type="ECO:0000259" key="4">
    <source>
        <dbReference type="SMART" id="SM00479"/>
    </source>
</evidence>
<dbReference type="GO" id="GO:0045004">
    <property type="term" value="P:DNA replication proofreading"/>
    <property type="evidence" value="ECO:0007669"/>
    <property type="project" value="TreeGrafter"/>
</dbReference>
<dbReference type="EMBL" id="JAECVW010000001">
    <property type="protein sequence ID" value="MBH8594061.1"/>
    <property type="molecule type" value="Genomic_DNA"/>
</dbReference>